<keyword evidence="4" id="KW-1185">Reference proteome</keyword>
<accession>A0A1K1R0K2</accession>
<proteinExistence type="predicted"/>
<dbReference type="Pfam" id="PF11958">
    <property type="entry name" value="DUF3472"/>
    <property type="match status" value="1"/>
</dbReference>
<dbReference type="Proteomes" id="UP000182248">
    <property type="component" value="Unassembled WGS sequence"/>
</dbReference>
<evidence type="ECO:0000313" key="4">
    <source>
        <dbReference type="Proteomes" id="UP000182248"/>
    </source>
</evidence>
<evidence type="ECO:0000256" key="1">
    <source>
        <dbReference type="SAM" id="SignalP"/>
    </source>
</evidence>
<protein>
    <recommendedName>
        <fullName evidence="2">DUF5077 domain-containing protein</fullName>
    </recommendedName>
</protein>
<evidence type="ECO:0000313" key="3">
    <source>
        <dbReference type="EMBL" id="SFW65441.1"/>
    </source>
</evidence>
<dbReference type="Pfam" id="PF16871">
    <property type="entry name" value="DUF5077"/>
    <property type="match status" value="1"/>
</dbReference>
<name>A0A1K1R0K2_9FLAO</name>
<sequence length="441" mass="49269">MAYYLIKQCYVLLVAGLFASCINGNGIPGNTDEETEVPEYTIRIPPGGNSWIVNDTGANEDVIFDSGVHNWTDTGQVIRTWFKVTAPGEIYVGLHAKAPTGASVLNVTLDGDTREITLENTDYEDVSIGKFEVENPGYYYVELQGKEKTSDYIADVNEVLIGGSATEDTVYYVKDDFYWGRRGPSVHLTYDVPASSDILWFYNEVTVPEGEDVLGSYFMANGFGQGYFGIQVNSESERRILFSVWSPYETDDPSTIPDDYKIILLDKGPDVQTGEFGNEGSGGQSYKKFMWTAGTTYKFLLKGEPSVNNSTDFTAWFYAPETGNWQLIASFRRPHTSTYLTRPHSFLENFRTETGFKSRKGMYANQWVRDVSGTWHELTRAKFTADATARKEARMDYAGGAEGNAFFMQNCGFFSTNTEIDSYHTREASGVPPVVDLSGLE</sequence>
<keyword evidence="1" id="KW-0732">Signal</keyword>
<gene>
    <name evidence="3" type="ORF">SAMN02927921_03033</name>
</gene>
<dbReference type="EMBL" id="FPJE01000017">
    <property type="protein sequence ID" value="SFW65441.1"/>
    <property type="molecule type" value="Genomic_DNA"/>
</dbReference>
<dbReference type="RefSeq" id="WP_072318231.1">
    <property type="nucleotide sequence ID" value="NZ_FPJE01000017.1"/>
</dbReference>
<reference evidence="3 4" key="1">
    <citation type="submission" date="2016-11" db="EMBL/GenBank/DDBJ databases">
        <authorList>
            <person name="Jaros S."/>
            <person name="Januszkiewicz K."/>
            <person name="Wedrychowicz H."/>
        </authorList>
    </citation>
    <scope>NUCLEOTIDE SEQUENCE [LARGE SCALE GENOMIC DNA]</scope>
    <source>
        <strain evidence="3 4">CGMCC 1.12145</strain>
    </source>
</reference>
<organism evidence="3 4">
    <name type="scientific">Sinomicrobium oceani</name>
    <dbReference type="NCBI Taxonomy" id="1150368"/>
    <lineage>
        <taxon>Bacteria</taxon>
        <taxon>Pseudomonadati</taxon>
        <taxon>Bacteroidota</taxon>
        <taxon>Flavobacteriia</taxon>
        <taxon>Flavobacteriales</taxon>
        <taxon>Flavobacteriaceae</taxon>
        <taxon>Sinomicrobium</taxon>
    </lineage>
</organism>
<feature type="signal peptide" evidence="1">
    <location>
        <begin position="1"/>
        <end position="19"/>
    </location>
</feature>
<dbReference type="InterPro" id="IPR031712">
    <property type="entry name" value="DUF5077"/>
</dbReference>
<dbReference type="STRING" id="1150368.SAMN02927921_03033"/>
<dbReference type="OrthoDB" id="6014523at2"/>
<dbReference type="InterPro" id="IPR021862">
    <property type="entry name" value="DUF3472"/>
</dbReference>
<feature type="chain" id="PRO_5013063401" description="DUF5077 domain-containing protein" evidence="1">
    <location>
        <begin position="20"/>
        <end position="441"/>
    </location>
</feature>
<evidence type="ECO:0000259" key="2">
    <source>
        <dbReference type="Pfam" id="PF16871"/>
    </source>
</evidence>
<dbReference type="AlphaFoldDB" id="A0A1K1R0K2"/>
<dbReference type="PROSITE" id="PS51257">
    <property type="entry name" value="PROKAR_LIPOPROTEIN"/>
    <property type="match status" value="1"/>
</dbReference>
<feature type="domain" description="DUF5077" evidence="2">
    <location>
        <begin position="44"/>
        <end position="166"/>
    </location>
</feature>